<dbReference type="Gene3D" id="3.30.559.10">
    <property type="entry name" value="Chloramphenicol acetyltransferase-like domain"/>
    <property type="match status" value="2"/>
</dbReference>
<keyword evidence="2 4" id="KW-0808">Transferase</keyword>
<keyword evidence="3" id="KW-0012">Acyltransferase</keyword>
<evidence type="ECO:0000256" key="1">
    <source>
        <dbReference type="ARBA" id="ARBA00009861"/>
    </source>
</evidence>
<dbReference type="Pfam" id="PF02458">
    <property type="entry name" value="Transferase"/>
    <property type="match status" value="1"/>
</dbReference>
<evidence type="ECO:0000313" key="4">
    <source>
        <dbReference type="EMBL" id="TYK16967.1"/>
    </source>
</evidence>
<evidence type="ECO:0000256" key="3">
    <source>
        <dbReference type="ARBA" id="ARBA00023315"/>
    </source>
</evidence>
<comment type="similarity">
    <text evidence="1">Belongs to the plant acyltransferase family.</text>
</comment>
<evidence type="ECO:0000256" key="2">
    <source>
        <dbReference type="ARBA" id="ARBA00022679"/>
    </source>
</evidence>
<comment type="caution">
    <text evidence="4">The sequence shown here is derived from an EMBL/GenBank/DDBJ whole genome shotgun (WGS) entry which is preliminary data.</text>
</comment>
<dbReference type="Proteomes" id="UP000321947">
    <property type="component" value="Unassembled WGS sequence"/>
</dbReference>
<sequence>MEVKVLSKENVMPSSPTPPHLKTFQLSLLDQFSPVLYAPLIIFYPMDNKDDPRHHQSHEELMATLKSSLSKTLSHFYLLAGRIVDKSIRCSDEGAVFIEATVSCSMSEILKQPNNEFLMKLIPCSERCTKPIEEYAHVIVQANVFDCGGIAISLCLLHKLMDATTIGCFLKCWATINRRSFTTTNLTIDNGASELLTSSSMTKDDNSDPFSKMVCYDYKELSSLFPQTNFLPFHPRLHEALSSNCEEKSSFQRFVFKEKAILDLKAKAKSNDVPNPTSVEVLSGFIWKCALEAASTKLGLSQIPSILTHAVNLRKRMEPPLPEFSVGNIFWNVVAHYLADKKTQVELSELVSLIRQSFVDINGNYIKKIVGNEGSEALVKLVWERNMKLFQIPKLYICTSWRNMDLSEVNFGWGKPIWIGSAGNSNTTIKNMIVLLDAISNDGVEAWVILEEEEMQILLENQEFLNFALLNPAIPI</sequence>
<reference evidence="4 5" key="1">
    <citation type="submission" date="2019-08" db="EMBL/GenBank/DDBJ databases">
        <title>Draft genome sequences of two oriental melons (Cucumis melo L. var makuwa).</title>
        <authorList>
            <person name="Kwon S.-Y."/>
        </authorList>
    </citation>
    <scope>NUCLEOTIDE SEQUENCE [LARGE SCALE GENOMIC DNA]</scope>
    <source>
        <strain evidence="5">cv. Chang Bougi</strain>
        <tissue evidence="4">Leaf</tissue>
    </source>
</reference>
<gene>
    <name evidence="4" type="ORF">E5676_scaffold130G001080</name>
</gene>
<name>A0A5D3CZ08_CUCMM</name>
<evidence type="ECO:0000313" key="5">
    <source>
        <dbReference type="Proteomes" id="UP000321947"/>
    </source>
</evidence>
<dbReference type="EMBL" id="SSTD01008197">
    <property type="protein sequence ID" value="TYK16967.1"/>
    <property type="molecule type" value="Genomic_DNA"/>
</dbReference>
<dbReference type="PANTHER" id="PTHR31623:SF110">
    <property type="entry name" value="VINORINE SYNTHASE-LIKE"/>
    <property type="match status" value="1"/>
</dbReference>
<dbReference type="AlphaFoldDB" id="A0A5D3CZ08"/>
<protein>
    <submittedName>
        <fullName evidence="4">Salutaridinol 7-O-acetyltransferase-like</fullName>
    </submittedName>
</protein>
<accession>A0A5D3CZ08</accession>
<dbReference type="InterPro" id="IPR023213">
    <property type="entry name" value="CAT-like_dom_sf"/>
</dbReference>
<proteinExistence type="inferred from homology"/>
<organism evidence="4 5">
    <name type="scientific">Cucumis melo var. makuwa</name>
    <name type="common">Oriental melon</name>
    <dbReference type="NCBI Taxonomy" id="1194695"/>
    <lineage>
        <taxon>Eukaryota</taxon>
        <taxon>Viridiplantae</taxon>
        <taxon>Streptophyta</taxon>
        <taxon>Embryophyta</taxon>
        <taxon>Tracheophyta</taxon>
        <taxon>Spermatophyta</taxon>
        <taxon>Magnoliopsida</taxon>
        <taxon>eudicotyledons</taxon>
        <taxon>Gunneridae</taxon>
        <taxon>Pentapetalae</taxon>
        <taxon>rosids</taxon>
        <taxon>fabids</taxon>
        <taxon>Cucurbitales</taxon>
        <taxon>Cucurbitaceae</taxon>
        <taxon>Benincaseae</taxon>
        <taxon>Cucumis</taxon>
    </lineage>
</organism>
<dbReference type="PANTHER" id="PTHR31623">
    <property type="entry name" value="F21J9.9"/>
    <property type="match status" value="1"/>
</dbReference>
<dbReference type="GO" id="GO:0016746">
    <property type="term" value="F:acyltransferase activity"/>
    <property type="evidence" value="ECO:0007669"/>
    <property type="project" value="UniProtKB-KW"/>
</dbReference>